<evidence type="ECO:0000313" key="9">
    <source>
        <dbReference type="EMBL" id="RMX40502.1"/>
    </source>
</evidence>
<dbReference type="OrthoDB" id="9694673at2759"/>
<evidence type="ECO:0000256" key="4">
    <source>
        <dbReference type="ARBA" id="ARBA00022525"/>
    </source>
</evidence>
<dbReference type="GO" id="GO:0005125">
    <property type="term" value="F:cytokine activity"/>
    <property type="evidence" value="ECO:0007669"/>
    <property type="project" value="TreeGrafter"/>
</dbReference>
<dbReference type="GO" id="GO:0060070">
    <property type="term" value="P:canonical Wnt signaling pathway"/>
    <property type="evidence" value="ECO:0007669"/>
    <property type="project" value="TreeGrafter"/>
</dbReference>
<sequence>MVRPRALREGVFVDMPQRSISQVFQLGSKAICNHAAGLPNFELCRKNPNVLISIGKGAKLGIEECQQQMKNERWNCSTVPRDFSVFGKVLKIASRETAFVYAITSAGVVHAVAQGCIRGRKKSHSRELFVPWSFCIMCHADLLQKFGSFQRRESPSSRKI</sequence>
<protein>
    <recommendedName>
        <fullName evidence="8">Protein Wnt</fullName>
    </recommendedName>
</protein>
<evidence type="ECO:0000313" key="10">
    <source>
        <dbReference type="Proteomes" id="UP000275408"/>
    </source>
</evidence>
<evidence type="ECO:0000256" key="1">
    <source>
        <dbReference type="ARBA" id="ARBA00004498"/>
    </source>
</evidence>
<dbReference type="SMART" id="SM00097">
    <property type="entry name" value="WNT1"/>
    <property type="match status" value="1"/>
</dbReference>
<evidence type="ECO:0000256" key="5">
    <source>
        <dbReference type="ARBA" id="ARBA00022530"/>
    </source>
</evidence>
<comment type="caution">
    <text evidence="9">The sequence shown here is derived from an EMBL/GenBank/DDBJ whole genome shotgun (WGS) entry which is preliminary data.</text>
</comment>
<keyword evidence="4" id="KW-0964">Secreted</keyword>
<comment type="subcellular location">
    <subcellularLocation>
        <location evidence="1 8">Secreted</location>
        <location evidence="1 8">Extracellular space</location>
        <location evidence="1 8">Extracellular matrix</location>
    </subcellularLocation>
</comment>
<dbReference type="GO" id="GO:0030182">
    <property type="term" value="P:neuron differentiation"/>
    <property type="evidence" value="ECO:0007669"/>
    <property type="project" value="TreeGrafter"/>
</dbReference>
<accession>A0A3M6TGH6</accession>
<dbReference type="GO" id="GO:0045165">
    <property type="term" value="P:cell fate commitment"/>
    <property type="evidence" value="ECO:0007669"/>
    <property type="project" value="TreeGrafter"/>
</dbReference>
<dbReference type="AlphaFoldDB" id="A0A3M6TGH6"/>
<reference evidence="9 10" key="1">
    <citation type="journal article" date="2018" name="Sci. Rep.">
        <title>Comparative analysis of the Pocillopora damicornis genome highlights role of immune system in coral evolution.</title>
        <authorList>
            <person name="Cunning R."/>
            <person name="Bay R.A."/>
            <person name="Gillette P."/>
            <person name="Baker A.C."/>
            <person name="Traylor-Knowles N."/>
        </authorList>
    </citation>
    <scope>NUCLEOTIDE SEQUENCE [LARGE SCALE GENOMIC DNA]</scope>
    <source>
        <strain evidence="9">RSMAS</strain>
        <tissue evidence="9">Whole animal</tissue>
    </source>
</reference>
<keyword evidence="6 8" id="KW-0879">Wnt signaling pathway</keyword>
<dbReference type="GO" id="GO:0005109">
    <property type="term" value="F:frizzled binding"/>
    <property type="evidence" value="ECO:0007669"/>
    <property type="project" value="TreeGrafter"/>
</dbReference>
<evidence type="ECO:0000256" key="3">
    <source>
        <dbReference type="ARBA" id="ARBA00022473"/>
    </source>
</evidence>
<keyword evidence="5" id="KW-0272">Extracellular matrix</keyword>
<dbReference type="STRING" id="46731.A0A3M6TGH6"/>
<keyword evidence="3 8" id="KW-0217">Developmental protein</keyword>
<evidence type="ECO:0000256" key="8">
    <source>
        <dbReference type="RuleBase" id="RU003500"/>
    </source>
</evidence>
<comment type="function">
    <text evidence="8">Ligand for members of the frizzled family of seven transmembrane receptors.</text>
</comment>
<keyword evidence="10" id="KW-1185">Reference proteome</keyword>
<dbReference type="EMBL" id="RCHS01003618">
    <property type="protein sequence ID" value="RMX40502.1"/>
    <property type="molecule type" value="Genomic_DNA"/>
</dbReference>
<proteinExistence type="inferred from homology"/>
<evidence type="ECO:0000256" key="6">
    <source>
        <dbReference type="ARBA" id="ARBA00022687"/>
    </source>
</evidence>
<dbReference type="InterPro" id="IPR005817">
    <property type="entry name" value="Wnt"/>
</dbReference>
<name>A0A3M6TGH6_POCDA</name>
<evidence type="ECO:0000256" key="2">
    <source>
        <dbReference type="ARBA" id="ARBA00005683"/>
    </source>
</evidence>
<keyword evidence="7" id="KW-1015">Disulfide bond</keyword>
<dbReference type="GO" id="GO:0005615">
    <property type="term" value="C:extracellular space"/>
    <property type="evidence" value="ECO:0007669"/>
    <property type="project" value="TreeGrafter"/>
</dbReference>
<organism evidence="9 10">
    <name type="scientific">Pocillopora damicornis</name>
    <name type="common">Cauliflower coral</name>
    <name type="synonym">Millepora damicornis</name>
    <dbReference type="NCBI Taxonomy" id="46731"/>
    <lineage>
        <taxon>Eukaryota</taxon>
        <taxon>Metazoa</taxon>
        <taxon>Cnidaria</taxon>
        <taxon>Anthozoa</taxon>
        <taxon>Hexacorallia</taxon>
        <taxon>Scleractinia</taxon>
        <taxon>Astrocoeniina</taxon>
        <taxon>Pocilloporidae</taxon>
        <taxon>Pocillopora</taxon>
    </lineage>
</organism>
<dbReference type="PANTHER" id="PTHR12027">
    <property type="entry name" value="WNT RELATED"/>
    <property type="match status" value="1"/>
</dbReference>
<evidence type="ECO:0000256" key="7">
    <source>
        <dbReference type="ARBA" id="ARBA00023157"/>
    </source>
</evidence>
<gene>
    <name evidence="9" type="ORF">pdam_00007486</name>
</gene>
<dbReference type="Pfam" id="PF00110">
    <property type="entry name" value="wnt"/>
    <property type="match status" value="1"/>
</dbReference>
<dbReference type="Proteomes" id="UP000275408">
    <property type="component" value="Unassembled WGS sequence"/>
</dbReference>
<comment type="similarity">
    <text evidence="2 8">Belongs to the Wnt family.</text>
</comment>